<keyword evidence="7" id="KW-0472">Membrane</keyword>
<evidence type="ECO:0000256" key="1">
    <source>
        <dbReference type="ARBA" id="ARBA00000085"/>
    </source>
</evidence>
<dbReference type="InterPro" id="IPR004358">
    <property type="entry name" value="Sig_transdc_His_kin-like_C"/>
</dbReference>
<evidence type="ECO:0000256" key="6">
    <source>
        <dbReference type="ARBA" id="ARBA00023012"/>
    </source>
</evidence>
<sequence length="267" mass="29964">MILGLRQAKTISQFATSDAQVQDVTRVSRMLKMEGTFFLILLGMGGVTLAILSYRDYKRALLITDFFSTVTHEMKTPIATLQLQVEGLLNEEPAPEVSKKLQKILKENRRIESRMDKAFYLASLMQGEGLFIESVSILSILDSLKTEFPLKIQEPFIDELVKADRKAVESIFLNLFENSLRHGKASQIIIQIEKTDQEEMLIKIQDDGIGFSGNKASLTVPFKRHSTTSGTGIGLYIAKKLMDKMSGFLKIHETHPGFSLTLGFKLS</sequence>
<dbReference type="PANTHER" id="PTHR45453:SF1">
    <property type="entry name" value="PHOSPHATE REGULON SENSOR PROTEIN PHOR"/>
    <property type="match status" value="1"/>
</dbReference>
<dbReference type="InterPro" id="IPR005467">
    <property type="entry name" value="His_kinase_dom"/>
</dbReference>
<dbReference type="SUPFAM" id="SSF47384">
    <property type="entry name" value="Homodimeric domain of signal transducing histidine kinase"/>
    <property type="match status" value="1"/>
</dbReference>
<evidence type="ECO:0000256" key="5">
    <source>
        <dbReference type="ARBA" id="ARBA00022777"/>
    </source>
</evidence>
<dbReference type="SUPFAM" id="SSF55874">
    <property type="entry name" value="ATPase domain of HSP90 chaperone/DNA topoisomerase II/histidine kinase"/>
    <property type="match status" value="1"/>
</dbReference>
<evidence type="ECO:0000256" key="4">
    <source>
        <dbReference type="ARBA" id="ARBA00022679"/>
    </source>
</evidence>
<gene>
    <name evidence="9" type="ORF">LPTSP4_10110</name>
</gene>
<keyword evidence="10" id="KW-1185">Reference proteome</keyword>
<dbReference type="Pfam" id="PF02518">
    <property type="entry name" value="HATPase_c"/>
    <property type="match status" value="1"/>
</dbReference>
<dbReference type="PANTHER" id="PTHR45453">
    <property type="entry name" value="PHOSPHATE REGULON SENSOR PROTEIN PHOR"/>
    <property type="match status" value="1"/>
</dbReference>
<keyword evidence="3" id="KW-0597">Phosphoprotein</keyword>
<dbReference type="GO" id="GO:0004721">
    <property type="term" value="F:phosphoprotein phosphatase activity"/>
    <property type="evidence" value="ECO:0007669"/>
    <property type="project" value="TreeGrafter"/>
</dbReference>
<dbReference type="EMBL" id="BFBB01000003">
    <property type="protein sequence ID" value="GBF49498.1"/>
    <property type="molecule type" value="Genomic_DNA"/>
</dbReference>
<dbReference type="GO" id="GO:0005886">
    <property type="term" value="C:plasma membrane"/>
    <property type="evidence" value="ECO:0007669"/>
    <property type="project" value="TreeGrafter"/>
</dbReference>
<dbReference type="Proteomes" id="UP000245133">
    <property type="component" value="Unassembled WGS sequence"/>
</dbReference>
<comment type="caution">
    <text evidence="9">The sequence shown here is derived from an EMBL/GenBank/DDBJ whole genome shotgun (WGS) entry which is preliminary data.</text>
</comment>
<dbReference type="SMART" id="SM00387">
    <property type="entry name" value="HATPase_c"/>
    <property type="match status" value="1"/>
</dbReference>
<evidence type="ECO:0000256" key="2">
    <source>
        <dbReference type="ARBA" id="ARBA00012438"/>
    </source>
</evidence>
<evidence type="ECO:0000313" key="10">
    <source>
        <dbReference type="Proteomes" id="UP000245133"/>
    </source>
</evidence>
<reference evidence="9 10" key="1">
    <citation type="submission" date="2018-02" db="EMBL/GenBank/DDBJ databases">
        <title>Novel Leptospira species isolated from soil and water in Japan.</title>
        <authorList>
            <person name="Nakao R."/>
            <person name="Masuzawa T."/>
        </authorList>
    </citation>
    <scope>NUCLEOTIDE SEQUENCE [LARGE SCALE GENOMIC DNA]</scope>
    <source>
        <strain evidence="9 10">YH101</strain>
    </source>
</reference>
<dbReference type="InterPro" id="IPR003594">
    <property type="entry name" value="HATPase_dom"/>
</dbReference>
<feature type="domain" description="Histidine kinase" evidence="8">
    <location>
        <begin position="69"/>
        <end position="267"/>
    </location>
</feature>
<keyword evidence="7" id="KW-0812">Transmembrane</keyword>
<organism evidence="9 10">
    <name type="scientific">Leptospira ryugenii</name>
    <dbReference type="NCBI Taxonomy" id="1917863"/>
    <lineage>
        <taxon>Bacteria</taxon>
        <taxon>Pseudomonadati</taxon>
        <taxon>Spirochaetota</taxon>
        <taxon>Spirochaetia</taxon>
        <taxon>Leptospirales</taxon>
        <taxon>Leptospiraceae</taxon>
        <taxon>Leptospira</taxon>
    </lineage>
</organism>
<dbReference type="InterPro" id="IPR036097">
    <property type="entry name" value="HisK_dim/P_sf"/>
</dbReference>
<accession>A0A2P2DXZ5</accession>
<evidence type="ECO:0000256" key="3">
    <source>
        <dbReference type="ARBA" id="ARBA00022553"/>
    </source>
</evidence>
<dbReference type="Gene3D" id="3.30.565.10">
    <property type="entry name" value="Histidine kinase-like ATPase, C-terminal domain"/>
    <property type="match status" value="1"/>
</dbReference>
<dbReference type="InterPro" id="IPR050351">
    <property type="entry name" value="BphY/WalK/GraS-like"/>
</dbReference>
<dbReference type="InterPro" id="IPR036890">
    <property type="entry name" value="HATPase_C_sf"/>
</dbReference>
<protein>
    <recommendedName>
        <fullName evidence="2">histidine kinase</fullName>
        <ecNumber evidence="2">2.7.13.3</ecNumber>
    </recommendedName>
</protein>
<dbReference type="GO" id="GO:0000155">
    <property type="term" value="F:phosphorelay sensor kinase activity"/>
    <property type="evidence" value="ECO:0007669"/>
    <property type="project" value="InterPro"/>
</dbReference>
<keyword evidence="7" id="KW-1133">Transmembrane helix</keyword>
<dbReference type="Gene3D" id="1.10.287.130">
    <property type="match status" value="1"/>
</dbReference>
<evidence type="ECO:0000256" key="7">
    <source>
        <dbReference type="SAM" id="Phobius"/>
    </source>
</evidence>
<dbReference type="SMART" id="SM00388">
    <property type="entry name" value="HisKA"/>
    <property type="match status" value="1"/>
</dbReference>
<dbReference type="PRINTS" id="PR00344">
    <property type="entry name" value="BCTRLSENSOR"/>
</dbReference>
<dbReference type="GO" id="GO:0016036">
    <property type="term" value="P:cellular response to phosphate starvation"/>
    <property type="evidence" value="ECO:0007669"/>
    <property type="project" value="TreeGrafter"/>
</dbReference>
<feature type="transmembrane region" description="Helical" evidence="7">
    <location>
        <begin position="35"/>
        <end position="54"/>
    </location>
</feature>
<dbReference type="AlphaFoldDB" id="A0A2P2DXZ5"/>
<comment type="catalytic activity">
    <reaction evidence="1">
        <text>ATP + protein L-histidine = ADP + protein N-phospho-L-histidine.</text>
        <dbReference type="EC" id="2.7.13.3"/>
    </reaction>
</comment>
<dbReference type="CDD" id="cd00082">
    <property type="entry name" value="HisKA"/>
    <property type="match status" value="1"/>
</dbReference>
<keyword evidence="4" id="KW-0808">Transferase</keyword>
<dbReference type="EC" id="2.7.13.3" evidence="2"/>
<dbReference type="PROSITE" id="PS50109">
    <property type="entry name" value="HIS_KIN"/>
    <property type="match status" value="1"/>
</dbReference>
<keyword evidence="6" id="KW-0902">Two-component regulatory system</keyword>
<evidence type="ECO:0000259" key="8">
    <source>
        <dbReference type="PROSITE" id="PS50109"/>
    </source>
</evidence>
<dbReference type="Pfam" id="PF00512">
    <property type="entry name" value="HisKA"/>
    <property type="match status" value="1"/>
</dbReference>
<evidence type="ECO:0000313" key="9">
    <source>
        <dbReference type="EMBL" id="GBF49498.1"/>
    </source>
</evidence>
<proteinExistence type="predicted"/>
<name>A0A2P2DXZ5_9LEPT</name>
<dbReference type="InterPro" id="IPR003661">
    <property type="entry name" value="HisK_dim/P_dom"/>
</dbReference>
<keyword evidence="5" id="KW-0418">Kinase</keyword>